<dbReference type="GO" id="GO:0016491">
    <property type="term" value="F:oxidoreductase activity"/>
    <property type="evidence" value="ECO:0007669"/>
    <property type="project" value="InterPro"/>
</dbReference>
<evidence type="ECO:0000313" key="2">
    <source>
        <dbReference type="EMBL" id="AGB49991.1"/>
    </source>
</evidence>
<dbReference type="HOGENOM" id="CLU_123704_1_0_2"/>
<feature type="domain" description="Molybdopterin dinucleotide-binding" evidence="1">
    <location>
        <begin position="14"/>
        <end position="114"/>
    </location>
</feature>
<gene>
    <name evidence="2" type="ordered locus">Metho_1808</name>
</gene>
<dbReference type="Pfam" id="PF01568">
    <property type="entry name" value="Molydop_binding"/>
    <property type="match status" value="1"/>
</dbReference>
<dbReference type="OrthoDB" id="146286at2157"/>
<dbReference type="Gene3D" id="2.40.40.20">
    <property type="match status" value="1"/>
</dbReference>
<evidence type="ECO:0000313" key="3">
    <source>
        <dbReference type="Proteomes" id="UP000010866"/>
    </source>
</evidence>
<dbReference type="SUPFAM" id="SSF50692">
    <property type="entry name" value="ADC-like"/>
    <property type="match status" value="1"/>
</dbReference>
<dbReference type="RefSeq" id="WP_015325156.1">
    <property type="nucleotide sequence ID" value="NC_019977.1"/>
</dbReference>
<dbReference type="EMBL" id="CP003362">
    <property type="protein sequence ID" value="AGB49991.1"/>
    <property type="molecule type" value="Genomic_DNA"/>
</dbReference>
<dbReference type="GeneID" id="14406321"/>
<organism evidence="2 3">
    <name type="scientific">Methanomethylovorans hollandica (strain DSM 15978 / NBRC 107637 / DMS1)</name>
    <dbReference type="NCBI Taxonomy" id="867904"/>
    <lineage>
        <taxon>Archaea</taxon>
        <taxon>Methanobacteriati</taxon>
        <taxon>Methanobacteriota</taxon>
        <taxon>Stenosarchaea group</taxon>
        <taxon>Methanomicrobia</taxon>
        <taxon>Methanosarcinales</taxon>
        <taxon>Methanosarcinaceae</taxon>
        <taxon>Methanomethylovorans</taxon>
    </lineage>
</organism>
<dbReference type="InterPro" id="IPR009010">
    <property type="entry name" value="Asp_de-COase-like_dom_sf"/>
</dbReference>
<sequence>MGFGQFLAEPEFKFIIVTHRDIFQNTAQENSRFSEQYAELSSIIRLDKDDMKKMGLKSGDMILAKNTSGRVVLKVGISVLEQPHPGTAFMINGPWANVLVAADTAGTGVPAFKKIEVMISRSKEGKVTSLAELI</sequence>
<evidence type="ECO:0000259" key="1">
    <source>
        <dbReference type="Pfam" id="PF01568"/>
    </source>
</evidence>
<dbReference type="Proteomes" id="UP000010866">
    <property type="component" value="Chromosome"/>
</dbReference>
<name>L0KXZ1_METHD</name>
<dbReference type="InterPro" id="IPR006657">
    <property type="entry name" value="MoPterin_dinucl-bd_dom"/>
</dbReference>
<dbReference type="STRING" id="867904.Metho_1808"/>
<proteinExistence type="predicted"/>
<reference evidence="3" key="1">
    <citation type="submission" date="2012-02" db="EMBL/GenBank/DDBJ databases">
        <title>Complete sequence of chromosome of Methanomethylovorans hollandica DSM 15978.</title>
        <authorList>
            <person name="Lucas S."/>
            <person name="Copeland A."/>
            <person name="Lapidus A."/>
            <person name="Glavina del Rio T."/>
            <person name="Dalin E."/>
            <person name="Tice H."/>
            <person name="Bruce D."/>
            <person name="Goodwin L."/>
            <person name="Pitluck S."/>
            <person name="Peters L."/>
            <person name="Mikhailova N."/>
            <person name="Held B."/>
            <person name="Kyrpides N."/>
            <person name="Mavromatis K."/>
            <person name="Ivanova N."/>
            <person name="Brettin T."/>
            <person name="Detter J.C."/>
            <person name="Han C."/>
            <person name="Larimer F."/>
            <person name="Land M."/>
            <person name="Hauser L."/>
            <person name="Markowitz V."/>
            <person name="Cheng J.-F."/>
            <person name="Hugenholtz P."/>
            <person name="Woyke T."/>
            <person name="Wu D."/>
            <person name="Spring S."/>
            <person name="Schroeder M."/>
            <person name="Brambilla E."/>
            <person name="Klenk H.-P."/>
            <person name="Eisen J.A."/>
        </authorList>
    </citation>
    <scope>NUCLEOTIDE SEQUENCE [LARGE SCALE GENOMIC DNA]</scope>
    <source>
        <strain evidence="3">DSM 15978 / NBRC 107637 / DMS1</strain>
    </source>
</reference>
<protein>
    <submittedName>
        <fullName evidence="2">Formylmethanofuran dehydrogenase subunit D</fullName>
    </submittedName>
</protein>
<dbReference type="AlphaFoldDB" id="L0KXZ1"/>
<dbReference type="KEGG" id="mhz:Metho_1808"/>
<accession>L0KXZ1</accession>
<dbReference type="GO" id="GO:0043546">
    <property type="term" value="F:molybdopterin cofactor binding"/>
    <property type="evidence" value="ECO:0007669"/>
    <property type="project" value="InterPro"/>
</dbReference>
<keyword evidence="3" id="KW-1185">Reference proteome</keyword>